<evidence type="ECO:0000313" key="1">
    <source>
        <dbReference type="EMBL" id="KAG0585948.1"/>
    </source>
</evidence>
<sequence>MHNPNLNLYVEFPFPAPHIALIHHPGQPDQSRSQPQSLHVLEPAADHQYYLDRCCGGMNSRLHGETILEDFSGLDVELGPWVFVVVRLELEYLGGDLEVTRSGGSMGGACRWEGSTSVGLLC</sequence>
<accession>A0A8T0ITF7</accession>
<proteinExistence type="predicted"/>
<keyword evidence="2" id="KW-1185">Reference proteome</keyword>
<dbReference type="Proteomes" id="UP000822688">
    <property type="component" value="Chromosome 2"/>
</dbReference>
<reference evidence="1" key="1">
    <citation type="submission" date="2020-06" db="EMBL/GenBank/DDBJ databases">
        <title>WGS assembly of Ceratodon purpureus strain R40.</title>
        <authorList>
            <person name="Carey S.B."/>
            <person name="Jenkins J."/>
            <person name="Shu S."/>
            <person name="Lovell J.T."/>
            <person name="Sreedasyam A."/>
            <person name="Maumus F."/>
            <person name="Tiley G.P."/>
            <person name="Fernandez-Pozo N."/>
            <person name="Barry K."/>
            <person name="Chen C."/>
            <person name="Wang M."/>
            <person name="Lipzen A."/>
            <person name="Daum C."/>
            <person name="Saski C.A."/>
            <person name="Payton A.C."/>
            <person name="Mcbreen J.C."/>
            <person name="Conrad R.E."/>
            <person name="Kollar L.M."/>
            <person name="Olsson S."/>
            <person name="Huttunen S."/>
            <person name="Landis J.B."/>
            <person name="Wickett N.J."/>
            <person name="Johnson M.G."/>
            <person name="Rensing S.A."/>
            <person name="Grimwood J."/>
            <person name="Schmutz J."/>
            <person name="Mcdaniel S.F."/>
        </authorList>
    </citation>
    <scope>NUCLEOTIDE SEQUENCE</scope>
    <source>
        <strain evidence="1">R40</strain>
    </source>
</reference>
<gene>
    <name evidence="1" type="ORF">KC19_2G051500</name>
</gene>
<name>A0A8T0ITF7_CERPU</name>
<comment type="caution">
    <text evidence="1">The sequence shown here is derived from an EMBL/GenBank/DDBJ whole genome shotgun (WGS) entry which is preliminary data.</text>
</comment>
<dbReference type="AlphaFoldDB" id="A0A8T0ITF7"/>
<protein>
    <submittedName>
        <fullName evidence="1">Uncharacterized protein</fullName>
    </submittedName>
</protein>
<evidence type="ECO:0000313" key="2">
    <source>
        <dbReference type="Proteomes" id="UP000822688"/>
    </source>
</evidence>
<organism evidence="1 2">
    <name type="scientific">Ceratodon purpureus</name>
    <name type="common">Fire moss</name>
    <name type="synonym">Dicranum purpureum</name>
    <dbReference type="NCBI Taxonomy" id="3225"/>
    <lineage>
        <taxon>Eukaryota</taxon>
        <taxon>Viridiplantae</taxon>
        <taxon>Streptophyta</taxon>
        <taxon>Embryophyta</taxon>
        <taxon>Bryophyta</taxon>
        <taxon>Bryophytina</taxon>
        <taxon>Bryopsida</taxon>
        <taxon>Dicranidae</taxon>
        <taxon>Pseudoditrichales</taxon>
        <taxon>Ditrichaceae</taxon>
        <taxon>Ceratodon</taxon>
    </lineage>
</organism>
<dbReference type="EMBL" id="CM026422">
    <property type="protein sequence ID" value="KAG0585948.1"/>
    <property type="molecule type" value="Genomic_DNA"/>
</dbReference>